<organism evidence="4 5">
    <name type="scientific">Chelatococcus caeni</name>
    <dbReference type="NCBI Taxonomy" id="1348468"/>
    <lineage>
        <taxon>Bacteria</taxon>
        <taxon>Pseudomonadati</taxon>
        <taxon>Pseudomonadota</taxon>
        <taxon>Alphaproteobacteria</taxon>
        <taxon>Hyphomicrobiales</taxon>
        <taxon>Chelatococcaceae</taxon>
        <taxon>Chelatococcus</taxon>
    </lineage>
</organism>
<dbReference type="EMBL" id="JACIEN010000004">
    <property type="protein sequence ID" value="MBB4018472.1"/>
    <property type="molecule type" value="Genomic_DNA"/>
</dbReference>
<dbReference type="Pfam" id="PF00497">
    <property type="entry name" value="SBP_bac_3"/>
    <property type="match status" value="1"/>
</dbReference>
<evidence type="ECO:0000259" key="3">
    <source>
        <dbReference type="SMART" id="SM00062"/>
    </source>
</evidence>
<dbReference type="NCBIfam" id="TIGR02995">
    <property type="entry name" value="ectoine_ehuB"/>
    <property type="match status" value="1"/>
</dbReference>
<dbReference type="PANTHER" id="PTHR35936">
    <property type="entry name" value="MEMBRANE-BOUND LYTIC MUREIN TRANSGLYCOSYLASE F"/>
    <property type="match status" value="1"/>
</dbReference>
<dbReference type="Proteomes" id="UP000577362">
    <property type="component" value="Unassembled WGS sequence"/>
</dbReference>
<feature type="chain" id="PRO_5032553190" evidence="2">
    <location>
        <begin position="31"/>
        <end position="293"/>
    </location>
</feature>
<accession>A0A840C389</accession>
<evidence type="ECO:0000313" key="4">
    <source>
        <dbReference type="EMBL" id="MBB4018472.1"/>
    </source>
</evidence>
<dbReference type="GO" id="GO:0033294">
    <property type="term" value="F:ectoine binding"/>
    <property type="evidence" value="ECO:0007669"/>
    <property type="project" value="InterPro"/>
</dbReference>
<evidence type="ECO:0000256" key="2">
    <source>
        <dbReference type="SAM" id="SignalP"/>
    </source>
</evidence>
<dbReference type="SMART" id="SM00062">
    <property type="entry name" value="PBPb"/>
    <property type="match status" value="1"/>
</dbReference>
<keyword evidence="1 2" id="KW-0732">Signal</keyword>
<dbReference type="GO" id="GO:0051470">
    <property type="term" value="P:ectoine transmembrane transport"/>
    <property type="evidence" value="ECO:0007669"/>
    <property type="project" value="InterPro"/>
</dbReference>
<name>A0A840C389_9HYPH</name>
<keyword evidence="5" id="KW-1185">Reference proteome</keyword>
<dbReference type="InterPro" id="IPR006311">
    <property type="entry name" value="TAT_signal"/>
</dbReference>
<sequence length="293" mass="30706">MTTISRRLALAAGLLAGLAAATLGTPPAAAADEALAERLSSGKLTIGIHNRSPWGFRGEDGKATGYHPDIVRAAFERLGVKDIEFVIAEFGALIPGLNANRFDMIASGIAITPKRCEQVIFSEPDLSVGDGLLVKEGNPRKIHSYADIAANPDIKLAGGRGTLNTRNAIDAGVPEGQILQLQETQALVSAVLAGRADAATISAPTVVSLLQDPNVKGLERATPFTGLVKDGRPAAMYTAIAFRPNDTALRDAYNAELKKLMADGTVKTIMERYGFSDAENAPDLTTAAICAAE</sequence>
<dbReference type="PROSITE" id="PS51318">
    <property type="entry name" value="TAT"/>
    <property type="match status" value="1"/>
</dbReference>
<comment type="caution">
    <text evidence="4">The sequence shown here is derived from an EMBL/GenBank/DDBJ whole genome shotgun (WGS) entry which is preliminary data.</text>
</comment>
<evidence type="ECO:0000313" key="5">
    <source>
        <dbReference type="Proteomes" id="UP000577362"/>
    </source>
</evidence>
<dbReference type="PANTHER" id="PTHR35936:SF17">
    <property type="entry name" value="ARGININE-BINDING EXTRACELLULAR PROTEIN ARTP"/>
    <property type="match status" value="1"/>
</dbReference>
<protein>
    <submittedName>
        <fullName evidence="4">Polar amino acid transport system substrate-binding protein</fullName>
    </submittedName>
</protein>
<feature type="signal peptide" evidence="2">
    <location>
        <begin position="1"/>
        <end position="30"/>
    </location>
</feature>
<dbReference type="CDD" id="cd01002">
    <property type="entry name" value="PBP2_Ehub_like"/>
    <property type="match status" value="1"/>
</dbReference>
<dbReference type="InterPro" id="IPR014337">
    <property type="entry name" value="Ectoine_EhuB"/>
</dbReference>
<dbReference type="InterPro" id="IPR001638">
    <property type="entry name" value="Solute-binding_3/MltF_N"/>
</dbReference>
<reference evidence="4 5" key="1">
    <citation type="submission" date="2020-08" db="EMBL/GenBank/DDBJ databases">
        <title>Genomic Encyclopedia of Type Strains, Phase IV (KMG-IV): sequencing the most valuable type-strain genomes for metagenomic binning, comparative biology and taxonomic classification.</title>
        <authorList>
            <person name="Goeker M."/>
        </authorList>
    </citation>
    <scope>NUCLEOTIDE SEQUENCE [LARGE SCALE GENOMIC DNA]</scope>
    <source>
        <strain evidence="4 5">DSM 103737</strain>
    </source>
</reference>
<evidence type="ECO:0000256" key="1">
    <source>
        <dbReference type="ARBA" id="ARBA00022729"/>
    </source>
</evidence>
<dbReference type="AlphaFoldDB" id="A0A840C389"/>
<dbReference type="SUPFAM" id="SSF53850">
    <property type="entry name" value="Periplasmic binding protein-like II"/>
    <property type="match status" value="1"/>
</dbReference>
<dbReference type="RefSeq" id="WP_183317415.1">
    <property type="nucleotide sequence ID" value="NZ_JACIEN010000004.1"/>
</dbReference>
<dbReference type="Gene3D" id="3.40.190.10">
    <property type="entry name" value="Periplasmic binding protein-like II"/>
    <property type="match status" value="2"/>
</dbReference>
<gene>
    <name evidence="4" type="ORF">GGR16_003519</name>
</gene>
<feature type="domain" description="Solute-binding protein family 3/N-terminal" evidence="3">
    <location>
        <begin position="43"/>
        <end position="277"/>
    </location>
</feature>
<proteinExistence type="predicted"/>